<evidence type="ECO:0000256" key="1">
    <source>
        <dbReference type="SAM" id="SignalP"/>
    </source>
</evidence>
<gene>
    <name evidence="2" type="ORF">NCTC13159_03545</name>
</gene>
<sequence>MASHRAVGRAVLALACAVLSPWASSAPASSQASAAPAAAVAFRGVEYEHRWSKDGQNEFTPKGQTDLASWTDMVTVNVHDGVSTGEQLAEVANKVLSNYQRSGKILRTDSKARTADSPAEHLVVAVLGAQTFLEVAFARFLLLDGTGVVVVYSHRVYGKPAGPAMSEWLSANGPQVEKDLMAWKAIPAPAALKRLPQSR</sequence>
<name>A0AAJ4ZEK6_PANPU</name>
<keyword evidence="1" id="KW-0732">Signal</keyword>
<dbReference type="EMBL" id="UGSJ01000001">
    <property type="protein sequence ID" value="SUA92024.1"/>
    <property type="molecule type" value="Genomic_DNA"/>
</dbReference>
<feature type="chain" id="PRO_5042528794" description="Lipoprotein" evidence="1">
    <location>
        <begin position="26"/>
        <end position="199"/>
    </location>
</feature>
<proteinExistence type="predicted"/>
<evidence type="ECO:0000313" key="2">
    <source>
        <dbReference type="EMBL" id="SUA92024.1"/>
    </source>
</evidence>
<organism evidence="2 3">
    <name type="scientific">Pandoraea pulmonicola</name>
    <dbReference type="NCBI Taxonomy" id="93221"/>
    <lineage>
        <taxon>Bacteria</taxon>
        <taxon>Pseudomonadati</taxon>
        <taxon>Pseudomonadota</taxon>
        <taxon>Betaproteobacteria</taxon>
        <taxon>Burkholderiales</taxon>
        <taxon>Burkholderiaceae</taxon>
        <taxon>Pandoraea</taxon>
    </lineage>
</organism>
<accession>A0AAJ4ZEK6</accession>
<evidence type="ECO:0008006" key="4">
    <source>
        <dbReference type="Google" id="ProtNLM"/>
    </source>
</evidence>
<reference evidence="2 3" key="1">
    <citation type="submission" date="2018-06" db="EMBL/GenBank/DDBJ databases">
        <authorList>
            <consortium name="Pathogen Informatics"/>
            <person name="Doyle S."/>
        </authorList>
    </citation>
    <scope>NUCLEOTIDE SEQUENCE [LARGE SCALE GENOMIC DNA]</scope>
    <source>
        <strain evidence="2 3">NCTC13159</strain>
    </source>
</reference>
<dbReference type="RefSeq" id="WP_039405340.1">
    <property type="nucleotide sequence ID" value="NZ_CP010310.2"/>
</dbReference>
<feature type="signal peptide" evidence="1">
    <location>
        <begin position="1"/>
        <end position="25"/>
    </location>
</feature>
<dbReference type="Proteomes" id="UP000254589">
    <property type="component" value="Unassembled WGS sequence"/>
</dbReference>
<protein>
    <recommendedName>
        <fullName evidence="4">Lipoprotein</fullName>
    </recommendedName>
</protein>
<comment type="caution">
    <text evidence="2">The sequence shown here is derived from an EMBL/GenBank/DDBJ whole genome shotgun (WGS) entry which is preliminary data.</text>
</comment>
<evidence type="ECO:0000313" key="3">
    <source>
        <dbReference type="Proteomes" id="UP000254589"/>
    </source>
</evidence>
<dbReference type="AlphaFoldDB" id="A0AAJ4ZEK6"/>